<evidence type="ECO:0000256" key="4">
    <source>
        <dbReference type="ARBA" id="ARBA00022597"/>
    </source>
</evidence>
<sequence>MSFKLTFLLVRNIESLKKIMADQLQAIRESLLWILPCLMIISLTLFTASLGEFLFGNEEPWVKAVFELYHFVNELFPILLTAALAYILAMRWRLPRPPIALVLIVYLSIFDQLFGVRDTTVVFELLISLVTPLYAVPLIAYIYSLRWMKFVTNNHLGRIVKESLNLILPSIIVGIIVLTVNSSLIIAIEATNVSNLFSIEYSDSPLGFGAIFAMVNSMFWFVGIHGYYALLPMVDVLQSAVDSAHYQMELQGTTEFIINHSSMAVFTFLGGAGATLGLVLALLFFSNNKAFRLIALASLPLGMLNINEVLLFGLPIIFNPRLFIPFFLAPVINTVIAYLVIGGGWVSVPITNMPFSSPVFFNAWIVTQGDMNACLLQLFNIFVSCLVYAPFVLMLNRTTSDRTILFSSLDTTYSRRAEEAHTLSDDRVSQMVTAQKQQQDLELKLHTFSDKEFCLHYQPQVCRVTGQVVGCEALIRSVDKNGNIEYPGSFLPAFEQAGLMKDIDRWAVIQTVHDLKIAIAEGWAIPTSVNLTPETILDSELMKQIAGYISRVGEYVHVEITEESLLRDREKVSSALHALHKVGAKICIDDFGSGYSSLSYLSMFDVDVIKIDRTFMTTLENAKGQKVFNGLISVAQDLNLAVVAEGVETETQLERIPLRNHLAIQGWYYSKSLPHQALREYIASRNANNVDMTLEQT</sequence>
<evidence type="ECO:0000256" key="6">
    <source>
        <dbReference type="ARBA" id="ARBA00022989"/>
    </source>
</evidence>
<name>A0ABX3FDY9_9VIBR</name>
<evidence type="ECO:0000256" key="2">
    <source>
        <dbReference type="ARBA" id="ARBA00022448"/>
    </source>
</evidence>
<evidence type="ECO:0000256" key="8">
    <source>
        <dbReference type="SAM" id="Phobius"/>
    </source>
</evidence>
<dbReference type="InterPro" id="IPR001633">
    <property type="entry name" value="EAL_dom"/>
</dbReference>
<keyword evidence="6 8" id="KW-1133">Transmembrane helix</keyword>
<dbReference type="Pfam" id="PF00563">
    <property type="entry name" value="EAL"/>
    <property type="match status" value="1"/>
</dbReference>
<evidence type="ECO:0000256" key="5">
    <source>
        <dbReference type="ARBA" id="ARBA00022692"/>
    </source>
</evidence>
<feature type="transmembrane region" description="Helical" evidence="8">
    <location>
        <begin position="291"/>
        <end position="314"/>
    </location>
</feature>
<keyword evidence="12" id="KW-1185">Reference proteome</keyword>
<feature type="transmembrane region" description="Helical" evidence="8">
    <location>
        <begin position="164"/>
        <end position="188"/>
    </location>
</feature>
<feature type="domain" description="PTS EIIC type-3" evidence="10">
    <location>
        <begin position="1"/>
        <end position="391"/>
    </location>
</feature>
<keyword evidence="3" id="KW-1003">Cell membrane</keyword>
<feature type="transmembrane region" description="Helical" evidence="8">
    <location>
        <begin position="68"/>
        <end position="87"/>
    </location>
</feature>
<evidence type="ECO:0000259" key="9">
    <source>
        <dbReference type="PROSITE" id="PS50883"/>
    </source>
</evidence>
<evidence type="ECO:0000313" key="12">
    <source>
        <dbReference type="Proteomes" id="UP000186206"/>
    </source>
</evidence>
<comment type="caution">
    <text evidence="11">The sequence shown here is derived from an EMBL/GenBank/DDBJ whole genome shotgun (WGS) entry which is preliminary data.</text>
</comment>
<dbReference type="PANTHER" id="PTHR33989">
    <property type="match status" value="1"/>
</dbReference>
<feature type="transmembrane region" description="Helical" evidence="8">
    <location>
        <begin position="99"/>
        <end position="116"/>
    </location>
</feature>
<feature type="transmembrane region" description="Helical" evidence="8">
    <location>
        <begin position="375"/>
        <end position="395"/>
    </location>
</feature>
<dbReference type="PANTHER" id="PTHR33989:SF4">
    <property type="entry name" value="PTS SYSTEM N,N'-DIACETYLCHITOBIOSE-SPECIFIC EIIC COMPONENT"/>
    <property type="match status" value="1"/>
</dbReference>
<dbReference type="PROSITE" id="PS50883">
    <property type="entry name" value="EAL"/>
    <property type="match status" value="1"/>
</dbReference>
<dbReference type="SUPFAM" id="SSF141868">
    <property type="entry name" value="EAL domain-like"/>
    <property type="match status" value="1"/>
</dbReference>
<proteinExistence type="predicted"/>
<feature type="transmembrane region" description="Helical" evidence="8">
    <location>
        <begin position="30"/>
        <end position="48"/>
    </location>
</feature>
<evidence type="ECO:0000259" key="10">
    <source>
        <dbReference type="PROSITE" id="PS51105"/>
    </source>
</evidence>
<dbReference type="InterPro" id="IPR051088">
    <property type="entry name" value="PTS_Sugar-EIIC/EIIB"/>
</dbReference>
<dbReference type="CDD" id="cd01948">
    <property type="entry name" value="EAL"/>
    <property type="match status" value="1"/>
</dbReference>
<dbReference type="EMBL" id="MJMI01000098">
    <property type="protein sequence ID" value="OLQ90841.1"/>
    <property type="molecule type" value="Genomic_DNA"/>
</dbReference>
<keyword evidence="2" id="KW-0813">Transport</keyword>
<dbReference type="PROSITE" id="PS51105">
    <property type="entry name" value="PTS_EIIC_TYPE_3"/>
    <property type="match status" value="1"/>
</dbReference>
<dbReference type="Pfam" id="PF02378">
    <property type="entry name" value="PTS_EIIC"/>
    <property type="match status" value="1"/>
</dbReference>
<dbReference type="SMART" id="SM00052">
    <property type="entry name" value="EAL"/>
    <property type="match status" value="1"/>
</dbReference>
<evidence type="ECO:0000256" key="1">
    <source>
        <dbReference type="ARBA" id="ARBA00004651"/>
    </source>
</evidence>
<dbReference type="InterPro" id="IPR035919">
    <property type="entry name" value="EAL_sf"/>
</dbReference>
<dbReference type="Gene3D" id="3.20.20.450">
    <property type="entry name" value="EAL domain"/>
    <property type="match status" value="1"/>
</dbReference>
<keyword evidence="4" id="KW-0762">Sugar transport</keyword>
<feature type="transmembrane region" description="Helical" evidence="8">
    <location>
        <begin position="263"/>
        <end position="285"/>
    </location>
</feature>
<keyword evidence="5 8" id="KW-0812">Transmembrane</keyword>
<organism evidence="11 12">
    <name type="scientific">Vibrio ponticus</name>
    <dbReference type="NCBI Taxonomy" id="265668"/>
    <lineage>
        <taxon>Bacteria</taxon>
        <taxon>Pseudomonadati</taxon>
        <taxon>Pseudomonadota</taxon>
        <taxon>Gammaproteobacteria</taxon>
        <taxon>Vibrionales</taxon>
        <taxon>Vibrionaceae</taxon>
        <taxon>Vibrio</taxon>
    </lineage>
</organism>
<feature type="transmembrane region" description="Helical" evidence="8">
    <location>
        <begin position="122"/>
        <end position="143"/>
    </location>
</feature>
<evidence type="ECO:0000256" key="7">
    <source>
        <dbReference type="ARBA" id="ARBA00023136"/>
    </source>
</evidence>
<accession>A0ABX3FDY9</accession>
<evidence type="ECO:0000313" key="11">
    <source>
        <dbReference type="EMBL" id="OLQ90841.1"/>
    </source>
</evidence>
<gene>
    <name evidence="11" type="ORF">BIY21_02200</name>
</gene>
<comment type="subcellular location">
    <subcellularLocation>
        <location evidence="1">Cell membrane</location>
        <topology evidence="1">Multi-pass membrane protein</topology>
    </subcellularLocation>
</comment>
<evidence type="ECO:0000256" key="3">
    <source>
        <dbReference type="ARBA" id="ARBA00022475"/>
    </source>
</evidence>
<dbReference type="InterPro" id="IPR004501">
    <property type="entry name" value="PTS_EIIC_3"/>
</dbReference>
<feature type="domain" description="EAL" evidence="9">
    <location>
        <begin position="434"/>
        <end position="686"/>
    </location>
</feature>
<protein>
    <submittedName>
        <fullName evidence="11">Diguanylate phosphodiesterase</fullName>
    </submittedName>
</protein>
<feature type="transmembrane region" description="Helical" evidence="8">
    <location>
        <begin position="326"/>
        <end position="348"/>
    </location>
</feature>
<dbReference type="Proteomes" id="UP000186206">
    <property type="component" value="Unassembled WGS sequence"/>
</dbReference>
<reference evidence="11 12" key="1">
    <citation type="submission" date="2016-09" db="EMBL/GenBank/DDBJ databases">
        <title>Genomic Taxonomy of the Vibrionaceae.</title>
        <authorList>
            <person name="Gonzalez-Castillo A."/>
            <person name="Gomez-Gil B."/>
            <person name="Enciso-Ibarra K."/>
        </authorList>
    </citation>
    <scope>NUCLEOTIDE SEQUENCE [LARGE SCALE GENOMIC DNA]</scope>
    <source>
        <strain evidence="11 12">CAIM 1731</strain>
    </source>
</reference>
<keyword evidence="7 8" id="KW-0472">Membrane</keyword>
<dbReference type="InterPro" id="IPR003352">
    <property type="entry name" value="PTS_EIIC"/>
</dbReference>
<feature type="transmembrane region" description="Helical" evidence="8">
    <location>
        <begin position="208"/>
        <end position="230"/>
    </location>
</feature>